<feature type="compositionally biased region" description="Basic and acidic residues" evidence="2">
    <location>
        <begin position="30"/>
        <end position="41"/>
    </location>
</feature>
<proteinExistence type="inferred from homology"/>
<dbReference type="GO" id="GO:0008278">
    <property type="term" value="C:cohesin complex"/>
    <property type="evidence" value="ECO:0007669"/>
    <property type="project" value="TreeGrafter"/>
</dbReference>
<accession>A0A4W3JIQ1</accession>
<dbReference type="AlphaFoldDB" id="A0A4W3JIQ1"/>
<keyword evidence="5" id="KW-1185">Reference proteome</keyword>
<organism evidence="4 5">
    <name type="scientific">Callorhinchus milii</name>
    <name type="common">Ghost shark</name>
    <dbReference type="NCBI Taxonomy" id="7868"/>
    <lineage>
        <taxon>Eukaryota</taxon>
        <taxon>Metazoa</taxon>
        <taxon>Chordata</taxon>
        <taxon>Craniata</taxon>
        <taxon>Vertebrata</taxon>
        <taxon>Chondrichthyes</taxon>
        <taxon>Holocephali</taxon>
        <taxon>Chimaeriformes</taxon>
        <taxon>Callorhinchidae</taxon>
        <taxon>Callorhinchus</taxon>
    </lineage>
</organism>
<keyword evidence="3" id="KW-1133">Transmembrane helix</keyword>
<comment type="similarity">
    <text evidence="1">Belongs to the SCC3 family.</text>
</comment>
<dbReference type="GO" id="GO:0003682">
    <property type="term" value="F:chromatin binding"/>
    <property type="evidence" value="ECO:0007669"/>
    <property type="project" value="TreeGrafter"/>
</dbReference>
<dbReference type="Ensembl" id="ENSCMIT00000039863.1">
    <property type="protein sequence ID" value="ENSCMIP00000039296.1"/>
    <property type="gene ID" value="ENSCMIG00000016469.1"/>
</dbReference>
<reference evidence="4" key="4">
    <citation type="submission" date="2025-08" db="UniProtKB">
        <authorList>
            <consortium name="Ensembl"/>
        </authorList>
    </citation>
    <scope>IDENTIFICATION</scope>
</reference>
<feature type="region of interest" description="Disordered" evidence="2">
    <location>
        <begin position="23"/>
        <end position="56"/>
    </location>
</feature>
<keyword evidence="3" id="KW-0472">Membrane</keyword>
<dbReference type="InterPro" id="IPR039662">
    <property type="entry name" value="Cohesin_Scc3/SA"/>
</dbReference>
<evidence type="ECO:0000256" key="3">
    <source>
        <dbReference type="SAM" id="Phobius"/>
    </source>
</evidence>
<feature type="compositionally biased region" description="Polar residues" evidence="2">
    <location>
        <begin position="43"/>
        <end position="54"/>
    </location>
</feature>
<dbReference type="GO" id="GO:0007062">
    <property type="term" value="P:sister chromatid cohesion"/>
    <property type="evidence" value="ECO:0007669"/>
    <property type="project" value="TreeGrafter"/>
</dbReference>
<dbReference type="Proteomes" id="UP000314986">
    <property type="component" value="Unassembled WGS sequence"/>
</dbReference>
<dbReference type="GO" id="GO:0005634">
    <property type="term" value="C:nucleus"/>
    <property type="evidence" value="ECO:0007669"/>
    <property type="project" value="TreeGrafter"/>
</dbReference>
<feature type="transmembrane region" description="Helical" evidence="3">
    <location>
        <begin position="6"/>
        <end position="22"/>
    </location>
</feature>
<evidence type="ECO:0000313" key="5">
    <source>
        <dbReference type="Proteomes" id="UP000314986"/>
    </source>
</evidence>
<name>A0A4W3JIQ1_CALMI</name>
<dbReference type="GO" id="GO:0000785">
    <property type="term" value="C:chromatin"/>
    <property type="evidence" value="ECO:0007669"/>
    <property type="project" value="TreeGrafter"/>
</dbReference>
<evidence type="ECO:0000256" key="2">
    <source>
        <dbReference type="SAM" id="MobiDB-lite"/>
    </source>
</evidence>
<reference evidence="4" key="5">
    <citation type="submission" date="2025-09" db="UniProtKB">
        <authorList>
            <consortium name="Ensembl"/>
        </authorList>
    </citation>
    <scope>IDENTIFICATION</scope>
</reference>
<sequence length="111" mass="12847">NARIIIIIIIIIINQCSFVSVHQPRRKRQREQPEPVRRRSSETNQGRRNGQHGQSVEVEAVTLFEVIRVGKSAMQSVVDDWIEEYKQDRDTALLDIIIFFIQCSGCRGNQL</sequence>
<evidence type="ECO:0000313" key="4">
    <source>
        <dbReference type="Ensembl" id="ENSCMIP00000039296.1"/>
    </source>
</evidence>
<keyword evidence="3" id="KW-0812">Transmembrane</keyword>
<dbReference type="STRING" id="7868.ENSCMIP00000039296"/>
<dbReference type="GeneTree" id="ENSGT00950000182972"/>
<evidence type="ECO:0000256" key="1">
    <source>
        <dbReference type="ARBA" id="ARBA00005486"/>
    </source>
</evidence>
<reference evidence="5" key="3">
    <citation type="journal article" date="2014" name="Nature">
        <title>Elephant shark genome provides unique insights into gnathostome evolution.</title>
        <authorList>
            <consortium name="International Elephant Shark Genome Sequencing Consortium"/>
            <person name="Venkatesh B."/>
            <person name="Lee A.P."/>
            <person name="Ravi V."/>
            <person name="Maurya A.K."/>
            <person name="Lian M.M."/>
            <person name="Swann J.B."/>
            <person name="Ohta Y."/>
            <person name="Flajnik M.F."/>
            <person name="Sutoh Y."/>
            <person name="Kasahara M."/>
            <person name="Hoon S."/>
            <person name="Gangu V."/>
            <person name="Roy S.W."/>
            <person name="Irimia M."/>
            <person name="Korzh V."/>
            <person name="Kondrychyn I."/>
            <person name="Lim Z.W."/>
            <person name="Tay B.H."/>
            <person name="Tohari S."/>
            <person name="Kong K.W."/>
            <person name="Ho S."/>
            <person name="Lorente-Galdos B."/>
            <person name="Quilez J."/>
            <person name="Marques-Bonet T."/>
            <person name="Raney B.J."/>
            <person name="Ingham P.W."/>
            <person name="Tay A."/>
            <person name="Hillier L.W."/>
            <person name="Minx P."/>
            <person name="Boehm T."/>
            <person name="Wilson R.K."/>
            <person name="Brenner S."/>
            <person name="Warren W.C."/>
        </authorList>
    </citation>
    <scope>NUCLEOTIDE SEQUENCE [LARGE SCALE GENOMIC DNA]</scope>
</reference>
<reference evidence="5" key="1">
    <citation type="journal article" date="2006" name="Science">
        <title>Ancient noncoding elements conserved in the human genome.</title>
        <authorList>
            <person name="Venkatesh B."/>
            <person name="Kirkness E.F."/>
            <person name="Loh Y.H."/>
            <person name="Halpern A.L."/>
            <person name="Lee A.P."/>
            <person name="Johnson J."/>
            <person name="Dandona N."/>
            <person name="Viswanathan L.D."/>
            <person name="Tay A."/>
            <person name="Venter J.C."/>
            <person name="Strausberg R.L."/>
            <person name="Brenner S."/>
        </authorList>
    </citation>
    <scope>NUCLEOTIDE SEQUENCE [LARGE SCALE GENOMIC DNA]</scope>
</reference>
<reference evidence="5" key="2">
    <citation type="journal article" date="2007" name="PLoS Biol.">
        <title>Survey sequencing and comparative analysis of the elephant shark (Callorhinchus milii) genome.</title>
        <authorList>
            <person name="Venkatesh B."/>
            <person name="Kirkness E.F."/>
            <person name="Loh Y.H."/>
            <person name="Halpern A.L."/>
            <person name="Lee A.P."/>
            <person name="Johnson J."/>
            <person name="Dandona N."/>
            <person name="Viswanathan L.D."/>
            <person name="Tay A."/>
            <person name="Venter J.C."/>
            <person name="Strausberg R.L."/>
            <person name="Brenner S."/>
        </authorList>
    </citation>
    <scope>NUCLEOTIDE SEQUENCE [LARGE SCALE GENOMIC DNA]</scope>
</reference>
<dbReference type="PANTHER" id="PTHR11199:SF0">
    <property type="entry name" value="LD34181P-RELATED"/>
    <property type="match status" value="1"/>
</dbReference>
<dbReference type="PANTHER" id="PTHR11199">
    <property type="entry name" value="STROMAL ANTIGEN"/>
    <property type="match status" value="1"/>
</dbReference>
<dbReference type="InParanoid" id="A0A4W3JIQ1"/>
<protein>
    <submittedName>
        <fullName evidence="4">Uncharacterized protein</fullName>
    </submittedName>
</protein>